<name>A0A382T9E1_9ZZZZ</name>
<accession>A0A382T9E1</accession>
<gene>
    <name evidence="1" type="ORF">METZ01_LOCUS371613</name>
</gene>
<dbReference type="InterPro" id="IPR058240">
    <property type="entry name" value="rSAM_sf"/>
</dbReference>
<evidence type="ECO:0008006" key="2">
    <source>
        <dbReference type="Google" id="ProtNLM"/>
    </source>
</evidence>
<protein>
    <recommendedName>
        <fullName evidence="2">Radical SAM core domain-containing protein</fullName>
    </recommendedName>
</protein>
<proteinExistence type="predicted"/>
<organism evidence="1">
    <name type="scientific">marine metagenome</name>
    <dbReference type="NCBI Taxonomy" id="408172"/>
    <lineage>
        <taxon>unclassified sequences</taxon>
        <taxon>metagenomes</taxon>
        <taxon>ecological metagenomes</taxon>
    </lineage>
</organism>
<reference evidence="1" key="1">
    <citation type="submission" date="2018-05" db="EMBL/GenBank/DDBJ databases">
        <authorList>
            <person name="Lanie J.A."/>
            <person name="Ng W.-L."/>
            <person name="Kazmierczak K.M."/>
            <person name="Andrzejewski T.M."/>
            <person name="Davidsen T.M."/>
            <person name="Wayne K.J."/>
            <person name="Tettelin H."/>
            <person name="Glass J.I."/>
            <person name="Rusch D."/>
            <person name="Podicherti R."/>
            <person name="Tsui H.-C.T."/>
            <person name="Winkler M.E."/>
        </authorList>
    </citation>
    <scope>NUCLEOTIDE SEQUENCE</scope>
</reference>
<dbReference type="AlphaFoldDB" id="A0A382T9E1"/>
<evidence type="ECO:0000313" key="1">
    <source>
        <dbReference type="EMBL" id="SVD18759.1"/>
    </source>
</evidence>
<feature type="non-terminal residue" evidence="1">
    <location>
        <position position="154"/>
    </location>
</feature>
<sequence>MYDQFRKKPALKKLSFTGGEPTVHPDFFRFLKYVKKEYPDFSRGLTTNGWFGSNVLDKILSLTTGGTISYHCEATKKQKEQVISNAIVLREKYKVNVMFHKDYFWECVDVCETLEKNSVEYVPRIIGDDHPDDKKSIELGYTHKYDKDQMKWFR</sequence>
<dbReference type="EMBL" id="UINC01134920">
    <property type="protein sequence ID" value="SVD18759.1"/>
    <property type="molecule type" value="Genomic_DNA"/>
</dbReference>
<dbReference type="Gene3D" id="3.20.20.70">
    <property type="entry name" value="Aldolase class I"/>
    <property type="match status" value="1"/>
</dbReference>
<dbReference type="SUPFAM" id="SSF102114">
    <property type="entry name" value="Radical SAM enzymes"/>
    <property type="match status" value="1"/>
</dbReference>
<dbReference type="InterPro" id="IPR013785">
    <property type="entry name" value="Aldolase_TIM"/>
</dbReference>